<feature type="compositionally biased region" description="Polar residues" evidence="1">
    <location>
        <begin position="496"/>
        <end position="505"/>
    </location>
</feature>
<dbReference type="PANTHER" id="PTHR35083:SF3">
    <property type="entry name" value="SI:CH211-91P5.3"/>
    <property type="match status" value="1"/>
</dbReference>
<comment type="caution">
    <text evidence="2">The sequence shown here is derived from an EMBL/GenBank/DDBJ whole genome shotgun (WGS) entry which is preliminary data.</text>
</comment>
<dbReference type="Pfam" id="PF15112">
    <property type="entry name" value="DUF4559"/>
    <property type="match status" value="1"/>
</dbReference>
<gene>
    <name evidence="2" type="ORF">AAFF_G00365130</name>
</gene>
<proteinExistence type="predicted"/>
<evidence type="ECO:0000313" key="3">
    <source>
        <dbReference type="Proteomes" id="UP001221898"/>
    </source>
</evidence>
<dbReference type="PANTHER" id="PTHR35083">
    <property type="entry name" value="RGD1565685 PROTEIN"/>
    <property type="match status" value="1"/>
</dbReference>
<dbReference type="InterPro" id="IPR027897">
    <property type="entry name" value="DUF4559"/>
</dbReference>
<dbReference type="Proteomes" id="UP001221898">
    <property type="component" value="Unassembled WGS sequence"/>
</dbReference>
<evidence type="ECO:0000313" key="2">
    <source>
        <dbReference type="EMBL" id="KAJ8366235.1"/>
    </source>
</evidence>
<dbReference type="EMBL" id="JAINUG010000622">
    <property type="protein sequence ID" value="KAJ8366235.1"/>
    <property type="molecule type" value="Genomic_DNA"/>
</dbReference>
<evidence type="ECO:0008006" key="4">
    <source>
        <dbReference type="Google" id="ProtNLM"/>
    </source>
</evidence>
<feature type="compositionally biased region" description="Low complexity" evidence="1">
    <location>
        <begin position="247"/>
        <end position="275"/>
    </location>
</feature>
<dbReference type="SUPFAM" id="SSF54768">
    <property type="entry name" value="dsRNA-binding domain-like"/>
    <property type="match status" value="1"/>
</dbReference>
<feature type="region of interest" description="Disordered" evidence="1">
    <location>
        <begin position="235"/>
        <end position="275"/>
    </location>
</feature>
<sequence>MKVVKEDMEGHLRKILALAKHLQAWDPGLEDLQVDINKLQEMELSIMFEAQGDIGMDVIKTLQLAQRMQDLEQQVLKEKIESLALRLEEDKEALKARSHSALSTPYVRVSTDWDEEFLAMREFLDQNKDLLGQLGPQVDKLNVIQEKVEQHDVQLGVLEGKVDHLEKAAGNHLFEEAKKKDWPDPVFSSIPEAQGYRGQVMVKGQMFTGSRVHHKLVDSHQEVARIALEQLRVQSSGTEEVSPTLHQADQSASTSTDQSASTSTDQSASTSTDQSASTSAGLRFYNVTVSLQTDMGLSEGHCGNEEAVESAYGKLASQFGVNVSVLGASCKAAVLEHFSRCGFRPPEEQLHLGADGKVYCRLGLSGPFTFHGQEGALKIKQAEQQAAKVAILQLAGVLGYVDVAGGNYKSALKELLEANRLEPPVYRAQTGETGGEREREGAQPGPVSKAETMATPPVDSVQLPPHRKEPKMESPGAAVPDSTAASMMATVPPSESDLTPSSDSDVSGFAAGVQGAAAGQTTVSATPSQPYESPAPQV</sequence>
<dbReference type="Gene3D" id="3.30.160.20">
    <property type="match status" value="1"/>
</dbReference>
<feature type="compositionally biased region" description="Polar residues" evidence="1">
    <location>
        <begin position="235"/>
        <end position="245"/>
    </location>
</feature>
<reference evidence="2" key="1">
    <citation type="journal article" date="2023" name="Science">
        <title>Genome structures resolve the early diversification of teleost fishes.</title>
        <authorList>
            <person name="Parey E."/>
            <person name="Louis A."/>
            <person name="Montfort J."/>
            <person name="Bouchez O."/>
            <person name="Roques C."/>
            <person name="Iampietro C."/>
            <person name="Lluch J."/>
            <person name="Castinel A."/>
            <person name="Donnadieu C."/>
            <person name="Desvignes T."/>
            <person name="Floi Bucao C."/>
            <person name="Jouanno E."/>
            <person name="Wen M."/>
            <person name="Mejri S."/>
            <person name="Dirks R."/>
            <person name="Jansen H."/>
            <person name="Henkel C."/>
            <person name="Chen W.J."/>
            <person name="Zahm M."/>
            <person name="Cabau C."/>
            <person name="Klopp C."/>
            <person name="Thompson A.W."/>
            <person name="Robinson-Rechavi M."/>
            <person name="Braasch I."/>
            <person name="Lecointre G."/>
            <person name="Bobe J."/>
            <person name="Postlethwait J.H."/>
            <person name="Berthelot C."/>
            <person name="Roest Crollius H."/>
            <person name="Guiguen Y."/>
        </authorList>
    </citation>
    <scope>NUCLEOTIDE SEQUENCE</scope>
    <source>
        <strain evidence="2">NC1722</strain>
    </source>
</reference>
<evidence type="ECO:0000256" key="1">
    <source>
        <dbReference type="SAM" id="MobiDB-lite"/>
    </source>
</evidence>
<accession>A0AAD7R4U0</accession>
<dbReference type="AlphaFoldDB" id="A0AAD7R4U0"/>
<feature type="compositionally biased region" description="Low complexity" evidence="1">
    <location>
        <begin position="510"/>
        <end position="523"/>
    </location>
</feature>
<protein>
    <recommendedName>
        <fullName evidence="4">DRBM domain-containing protein</fullName>
    </recommendedName>
</protein>
<keyword evidence="3" id="KW-1185">Reference proteome</keyword>
<organism evidence="2 3">
    <name type="scientific">Aldrovandia affinis</name>
    <dbReference type="NCBI Taxonomy" id="143900"/>
    <lineage>
        <taxon>Eukaryota</taxon>
        <taxon>Metazoa</taxon>
        <taxon>Chordata</taxon>
        <taxon>Craniata</taxon>
        <taxon>Vertebrata</taxon>
        <taxon>Euteleostomi</taxon>
        <taxon>Actinopterygii</taxon>
        <taxon>Neopterygii</taxon>
        <taxon>Teleostei</taxon>
        <taxon>Notacanthiformes</taxon>
        <taxon>Halosauridae</taxon>
        <taxon>Aldrovandia</taxon>
    </lineage>
</organism>
<feature type="region of interest" description="Disordered" evidence="1">
    <location>
        <begin position="424"/>
        <end position="538"/>
    </location>
</feature>
<name>A0AAD7R4U0_9TELE</name>